<proteinExistence type="predicted"/>
<name>A0AAE0GMH4_9CHLO</name>
<reference evidence="1 2" key="1">
    <citation type="journal article" date="2015" name="Genome Biol. Evol.">
        <title>Comparative Genomics of a Bacterivorous Green Alga Reveals Evolutionary Causalities and Consequences of Phago-Mixotrophic Mode of Nutrition.</title>
        <authorList>
            <person name="Burns J.A."/>
            <person name="Paasch A."/>
            <person name="Narechania A."/>
            <person name="Kim E."/>
        </authorList>
    </citation>
    <scope>NUCLEOTIDE SEQUENCE [LARGE SCALE GENOMIC DNA]</scope>
    <source>
        <strain evidence="1 2">PLY_AMNH</strain>
    </source>
</reference>
<gene>
    <name evidence="1" type="ORF">CYMTET_11476</name>
</gene>
<sequence length="120" mass="13998">MFHQDFSCRGEPGIGFDYEFSLRCWQHGYQVGLTDFNFDYQAAKGPGGTRASPAMFRLRKQIDLRNWRHIRTMYYTSTGFYTKQEDKLSKRHYSDGRLIGVQRLVTRANDALLNVESSES</sequence>
<evidence type="ECO:0000313" key="2">
    <source>
        <dbReference type="Proteomes" id="UP001190700"/>
    </source>
</evidence>
<protein>
    <submittedName>
        <fullName evidence="1">Uncharacterized protein</fullName>
    </submittedName>
</protein>
<accession>A0AAE0GMH4</accession>
<comment type="caution">
    <text evidence="1">The sequence shown here is derived from an EMBL/GenBank/DDBJ whole genome shotgun (WGS) entry which is preliminary data.</text>
</comment>
<organism evidence="1 2">
    <name type="scientific">Cymbomonas tetramitiformis</name>
    <dbReference type="NCBI Taxonomy" id="36881"/>
    <lineage>
        <taxon>Eukaryota</taxon>
        <taxon>Viridiplantae</taxon>
        <taxon>Chlorophyta</taxon>
        <taxon>Pyramimonadophyceae</taxon>
        <taxon>Pyramimonadales</taxon>
        <taxon>Pyramimonadaceae</taxon>
        <taxon>Cymbomonas</taxon>
    </lineage>
</organism>
<dbReference type="Proteomes" id="UP001190700">
    <property type="component" value="Unassembled WGS sequence"/>
</dbReference>
<evidence type="ECO:0000313" key="1">
    <source>
        <dbReference type="EMBL" id="KAK3280695.1"/>
    </source>
</evidence>
<dbReference type="EMBL" id="LGRX02004298">
    <property type="protein sequence ID" value="KAK3280695.1"/>
    <property type="molecule type" value="Genomic_DNA"/>
</dbReference>
<dbReference type="AlphaFoldDB" id="A0AAE0GMH4"/>
<keyword evidence="2" id="KW-1185">Reference proteome</keyword>